<evidence type="ECO:0000313" key="3">
    <source>
        <dbReference type="Proteomes" id="UP000646548"/>
    </source>
</evidence>
<keyword evidence="1" id="KW-0812">Transmembrane</keyword>
<gene>
    <name evidence="2" type="ORF">FQA47_025072</name>
</gene>
<proteinExistence type="predicted"/>
<dbReference type="Proteomes" id="UP000646548">
    <property type="component" value="Unassembled WGS sequence"/>
</dbReference>
<comment type="caution">
    <text evidence="2">The sequence shown here is derived from an EMBL/GenBank/DDBJ whole genome shotgun (WGS) entry which is preliminary data.</text>
</comment>
<feature type="transmembrane region" description="Helical" evidence="1">
    <location>
        <begin position="29"/>
        <end position="50"/>
    </location>
</feature>
<keyword evidence="1" id="KW-1133">Transmembrane helix</keyword>
<evidence type="ECO:0000256" key="1">
    <source>
        <dbReference type="SAM" id="Phobius"/>
    </source>
</evidence>
<reference evidence="2" key="1">
    <citation type="journal article" name="BMC Genomics">
        <title>Long-read sequencing and de novo genome assembly of marine medaka (Oryzias melastigma).</title>
        <authorList>
            <person name="Liang P."/>
            <person name="Saqib H.S.A."/>
            <person name="Ni X."/>
            <person name="Shen Y."/>
        </authorList>
    </citation>
    <scope>NUCLEOTIDE SEQUENCE</scope>
    <source>
        <strain evidence="2">Bigg-433</strain>
    </source>
</reference>
<keyword evidence="1" id="KW-0472">Membrane</keyword>
<organism evidence="2 3">
    <name type="scientific">Oryzias melastigma</name>
    <name type="common">Marine medaka</name>
    <dbReference type="NCBI Taxonomy" id="30732"/>
    <lineage>
        <taxon>Eukaryota</taxon>
        <taxon>Metazoa</taxon>
        <taxon>Chordata</taxon>
        <taxon>Craniata</taxon>
        <taxon>Vertebrata</taxon>
        <taxon>Euteleostomi</taxon>
        <taxon>Actinopterygii</taxon>
        <taxon>Neopterygii</taxon>
        <taxon>Teleostei</taxon>
        <taxon>Neoteleostei</taxon>
        <taxon>Acanthomorphata</taxon>
        <taxon>Ovalentaria</taxon>
        <taxon>Atherinomorphae</taxon>
        <taxon>Beloniformes</taxon>
        <taxon>Adrianichthyidae</taxon>
        <taxon>Oryziinae</taxon>
        <taxon>Oryzias</taxon>
    </lineage>
</organism>
<protein>
    <submittedName>
        <fullName evidence="2">Uncharacterized protein</fullName>
    </submittedName>
</protein>
<sequence>MKVIDWGGNLFVRQTAAGPIGDGGMRTSLHLGGLQLTFLFFALLFLLTTVDTNPLPPTSLLPTVDRPQLESALHHLQVTLEDPRDSEPLEGWPEDLQSVILEPIEGRASSEEEGESDKPWVEEVLLRAQRGNLMDKPVAPFPWRKLSG</sequence>
<accession>A0A834C8W0</accession>
<evidence type="ECO:0000313" key="2">
    <source>
        <dbReference type="EMBL" id="KAF6723233.1"/>
    </source>
</evidence>
<name>A0A834C8W0_ORYME</name>
<dbReference type="EMBL" id="WKFB01000436">
    <property type="protein sequence ID" value="KAF6723233.1"/>
    <property type="molecule type" value="Genomic_DNA"/>
</dbReference>
<dbReference type="AlphaFoldDB" id="A0A834C8W0"/>